<gene>
    <name evidence="2" type="ORF">HanXRQr2_Chr05g0220121</name>
</gene>
<reference evidence="2" key="2">
    <citation type="submission" date="2020-06" db="EMBL/GenBank/DDBJ databases">
        <title>Helianthus annuus Genome sequencing and assembly Release 2.</title>
        <authorList>
            <person name="Gouzy J."/>
            <person name="Langlade N."/>
            <person name="Munos S."/>
        </authorList>
    </citation>
    <scope>NUCLEOTIDE SEQUENCE</scope>
    <source>
        <tissue evidence="2">Leaves</tissue>
    </source>
</reference>
<reference evidence="2" key="1">
    <citation type="journal article" date="2017" name="Nature">
        <title>The sunflower genome provides insights into oil metabolism, flowering and Asterid evolution.</title>
        <authorList>
            <person name="Badouin H."/>
            <person name="Gouzy J."/>
            <person name="Grassa C.J."/>
            <person name="Murat F."/>
            <person name="Staton S.E."/>
            <person name="Cottret L."/>
            <person name="Lelandais-Briere C."/>
            <person name="Owens G.L."/>
            <person name="Carrere S."/>
            <person name="Mayjonade B."/>
            <person name="Legrand L."/>
            <person name="Gill N."/>
            <person name="Kane N.C."/>
            <person name="Bowers J.E."/>
            <person name="Hubner S."/>
            <person name="Bellec A."/>
            <person name="Berard A."/>
            <person name="Berges H."/>
            <person name="Blanchet N."/>
            <person name="Boniface M.C."/>
            <person name="Brunel D."/>
            <person name="Catrice O."/>
            <person name="Chaidir N."/>
            <person name="Claudel C."/>
            <person name="Donnadieu C."/>
            <person name="Faraut T."/>
            <person name="Fievet G."/>
            <person name="Helmstetter N."/>
            <person name="King M."/>
            <person name="Knapp S.J."/>
            <person name="Lai Z."/>
            <person name="Le Paslier M.C."/>
            <person name="Lippi Y."/>
            <person name="Lorenzon L."/>
            <person name="Mandel J.R."/>
            <person name="Marage G."/>
            <person name="Marchand G."/>
            <person name="Marquand E."/>
            <person name="Bret-Mestries E."/>
            <person name="Morien E."/>
            <person name="Nambeesan S."/>
            <person name="Nguyen T."/>
            <person name="Pegot-Espagnet P."/>
            <person name="Pouilly N."/>
            <person name="Raftis F."/>
            <person name="Sallet E."/>
            <person name="Schiex T."/>
            <person name="Thomas J."/>
            <person name="Vandecasteele C."/>
            <person name="Vares D."/>
            <person name="Vear F."/>
            <person name="Vautrin S."/>
            <person name="Crespi M."/>
            <person name="Mangin B."/>
            <person name="Burke J.M."/>
            <person name="Salse J."/>
            <person name="Munos S."/>
            <person name="Vincourt P."/>
            <person name="Rieseberg L.H."/>
            <person name="Langlade N.B."/>
        </authorList>
    </citation>
    <scope>NUCLEOTIDE SEQUENCE</scope>
    <source>
        <tissue evidence="2">Leaves</tissue>
    </source>
</reference>
<feature type="region of interest" description="Disordered" evidence="1">
    <location>
        <begin position="31"/>
        <end position="66"/>
    </location>
</feature>
<protein>
    <submittedName>
        <fullName evidence="2">Uncharacterized protein</fullName>
    </submittedName>
</protein>
<evidence type="ECO:0000313" key="3">
    <source>
        <dbReference type="Proteomes" id="UP000215914"/>
    </source>
</evidence>
<comment type="caution">
    <text evidence="2">The sequence shown here is derived from an EMBL/GenBank/DDBJ whole genome shotgun (WGS) entry which is preliminary data.</text>
</comment>
<evidence type="ECO:0000256" key="1">
    <source>
        <dbReference type="SAM" id="MobiDB-lite"/>
    </source>
</evidence>
<keyword evidence="3" id="KW-1185">Reference proteome</keyword>
<accession>A0A9K3NMP4</accession>
<dbReference type="AlphaFoldDB" id="A0A9K3NMP4"/>
<dbReference type="EMBL" id="MNCJ02000320">
    <property type="protein sequence ID" value="KAF5806332.1"/>
    <property type="molecule type" value="Genomic_DNA"/>
</dbReference>
<feature type="compositionally biased region" description="Pro residues" evidence="1">
    <location>
        <begin position="31"/>
        <end position="48"/>
    </location>
</feature>
<dbReference type="Proteomes" id="UP000215914">
    <property type="component" value="Unassembled WGS sequence"/>
</dbReference>
<name>A0A9K3NMP4_HELAN</name>
<dbReference type="Gramene" id="mRNA:HanXRQr2_Chr05g0220121">
    <property type="protein sequence ID" value="CDS:HanXRQr2_Chr05g0220121.1"/>
    <property type="gene ID" value="HanXRQr2_Chr05g0220121"/>
</dbReference>
<evidence type="ECO:0000313" key="2">
    <source>
        <dbReference type="EMBL" id="KAF5806332.1"/>
    </source>
</evidence>
<sequence length="94" mass="10488">MVICHLLYKLYSPSLSPYKLCTLSPFSLPPPPPPSINTTTAPPPPPSPTHRHHTHHTTTTPPPSIQSNTAIKICKFIFSEPKKIYIIRAYTTKT</sequence>
<proteinExistence type="predicted"/>
<organism evidence="2 3">
    <name type="scientific">Helianthus annuus</name>
    <name type="common">Common sunflower</name>
    <dbReference type="NCBI Taxonomy" id="4232"/>
    <lineage>
        <taxon>Eukaryota</taxon>
        <taxon>Viridiplantae</taxon>
        <taxon>Streptophyta</taxon>
        <taxon>Embryophyta</taxon>
        <taxon>Tracheophyta</taxon>
        <taxon>Spermatophyta</taxon>
        <taxon>Magnoliopsida</taxon>
        <taxon>eudicotyledons</taxon>
        <taxon>Gunneridae</taxon>
        <taxon>Pentapetalae</taxon>
        <taxon>asterids</taxon>
        <taxon>campanulids</taxon>
        <taxon>Asterales</taxon>
        <taxon>Asteraceae</taxon>
        <taxon>Asteroideae</taxon>
        <taxon>Heliantheae alliance</taxon>
        <taxon>Heliantheae</taxon>
        <taxon>Helianthus</taxon>
    </lineage>
</organism>